<evidence type="ECO:0000256" key="5">
    <source>
        <dbReference type="ARBA" id="ARBA00022741"/>
    </source>
</evidence>
<feature type="non-terminal residue" evidence="15">
    <location>
        <position position="1"/>
    </location>
</feature>
<keyword evidence="4" id="KW-0158">Chromosome</keyword>
<evidence type="ECO:0000259" key="14">
    <source>
        <dbReference type="Pfam" id="PF13476"/>
    </source>
</evidence>
<comment type="similarity">
    <text evidence="3">Belongs to the SMC family. SMC6 subfamily.</text>
</comment>
<keyword evidence="16" id="KW-1185">Reference proteome</keyword>
<sequence>IRCNVFVRITKEYLEVAPDQNNINGIMSRKRPHPDEFNSDEDDSGIFSDQTSREIVAEEEDPEDLSVSGKIEHVTLINFLCHSNLHVPLGPNVNFIIGRNGSGKSAIMTGIVVALGGRATQTSRGLSLKNFVKKGCSSGQVSVQLRNKGSDAYKSAEYGDSIIIERKIMAEGGSSYKIKSTEGKVISASRTEVDHIVDHFNIQVDNPVSLLNQDTSRHLLNSNDASDLYKFFMKATSLEQISSDYWSVMENKDIGLVLLQQKEQNILDVRAELRRQEARFIAVKQIKNVKEQIQELKGERVWAEVIENEKAVSKLATSVEKDKSELPKFDKEIQESESPSVFPLAKSLQLILGNSATYRLFTNLYLQIKQCQVHGQQCQVRGQRNDELKNRTTQSNKLKRRQDEDNIRKKIRDKERQIQQVKYRANDRLLKFGDWMPKLVNTIKTAVRDGRFSKPPRGPIGFHVHLKDQKWSYAIEVCLKHLAYGFCVTNYQDMHTMKSLITQTCQAFFPVVLVCPFQETVYDFSSYKPNCQFPTILDLLDIDDPVIANCLIDQLHIETTLAIESREQACDFIWSRDAPSTQAFALLGDHIIGGRCAKSIASVRKPRNYFSSNSQDDIRTINEEISQSRTELECLMDRRKTLEKTLKQKINELQETNKAKKKMQTSIASLQVEISELKESFEEEDSPDISVLETDLELYAQRLEDCTQQSQTAEEELAEASAALEEKQQVNSQHTKKVSVVFEKADSLKEELTSLNLIMDQERIRKNHHEKERMKFERKIAENEKEQDRLVKLAEQKADVASKHFPRVETTRSVTDLETEILKKQKYIEEEERNRGSVEKITKEFKEICDRYSEILKNTKNIQKLHKCLKNQMEKRMKYLKEKRKILASHTSQFFTRHLSQRGFS</sequence>
<dbReference type="PANTHER" id="PTHR19306:SF6">
    <property type="entry name" value="STRUCTURAL MAINTENANCE OF CHROMOSOMES PROTEIN 6"/>
    <property type="match status" value="1"/>
</dbReference>
<dbReference type="Gene3D" id="3.40.50.300">
    <property type="entry name" value="P-loop containing nucleotide triphosphate hydrolases"/>
    <property type="match status" value="1"/>
</dbReference>
<gene>
    <name evidence="15" type="ORF">PEVE_00014171</name>
</gene>
<dbReference type="PANTHER" id="PTHR19306">
    <property type="entry name" value="STRUCTURAL MAINTENANCE OF CHROMOSOMES 5,6 SMC5, SMC6"/>
    <property type="match status" value="1"/>
</dbReference>
<keyword evidence="11" id="KW-0539">Nucleus</keyword>
<feature type="domain" description="Rad50/SbcC-type AAA" evidence="14">
    <location>
        <begin position="74"/>
        <end position="297"/>
    </location>
</feature>
<evidence type="ECO:0000313" key="15">
    <source>
        <dbReference type="EMBL" id="CAH3182366.1"/>
    </source>
</evidence>
<proteinExistence type="inferred from homology"/>
<dbReference type="Pfam" id="PF13476">
    <property type="entry name" value="AAA_23"/>
    <property type="match status" value="1"/>
</dbReference>
<keyword evidence="8 12" id="KW-0175">Coiled coil</keyword>
<evidence type="ECO:0000256" key="2">
    <source>
        <dbReference type="ARBA" id="ARBA00004286"/>
    </source>
</evidence>
<comment type="subcellular location">
    <subcellularLocation>
        <location evidence="2">Chromosome</location>
    </subcellularLocation>
    <subcellularLocation>
        <location evidence="1">Nucleus</location>
    </subcellularLocation>
</comment>
<dbReference type="EMBL" id="CALNXI010002061">
    <property type="protein sequence ID" value="CAH3182366.1"/>
    <property type="molecule type" value="Genomic_DNA"/>
</dbReference>
<reference evidence="15 16" key="1">
    <citation type="submission" date="2022-05" db="EMBL/GenBank/DDBJ databases">
        <authorList>
            <consortium name="Genoscope - CEA"/>
            <person name="William W."/>
        </authorList>
    </citation>
    <scope>NUCLEOTIDE SEQUENCE [LARGE SCALE GENOMIC DNA]</scope>
</reference>
<dbReference type="InterPro" id="IPR027417">
    <property type="entry name" value="P-loop_NTPase"/>
</dbReference>
<name>A0ABN8RWX4_9CNID</name>
<comment type="caution">
    <text evidence="15">The sequence shown here is derived from an EMBL/GenBank/DDBJ whole genome shotgun (WGS) entry which is preliminary data.</text>
</comment>
<keyword evidence="9" id="KW-0233">DNA recombination</keyword>
<evidence type="ECO:0000256" key="12">
    <source>
        <dbReference type="SAM" id="Coils"/>
    </source>
</evidence>
<keyword evidence="10" id="KW-0234">DNA repair</keyword>
<dbReference type="InterPro" id="IPR038729">
    <property type="entry name" value="Rad50/SbcC_AAA"/>
</dbReference>
<evidence type="ECO:0000256" key="6">
    <source>
        <dbReference type="ARBA" id="ARBA00022763"/>
    </source>
</evidence>
<feature type="region of interest" description="Disordered" evidence="13">
    <location>
        <begin position="25"/>
        <end position="46"/>
    </location>
</feature>
<feature type="non-terminal residue" evidence="15">
    <location>
        <position position="905"/>
    </location>
</feature>
<evidence type="ECO:0000313" key="16">
    <source>
        <dbReference type="Proteomes" id="UP001159427"/>
    </source>
</evidence>
<keyword evidence="5" id="KW-0547">Nucleotide-binding</keyword>
<evidence type="ECO:0000256" key="8">
    <source>
        <dbReference type="ARBA" id="ARBA00023054"/>
    </source>
</evidence>
<accession>A0ABN8RWX4</accession>
<evidence type="ECO:0000256" key="7">
    <source>
        <dbReference type="ARBA" id="ARBA00022840"/>
    </source>
</evidence>
<feature type="coiled-coil region" evidence="12">
    <location>
        <begin position="618"/>
        <end position="834"/>
    </location>
</feature>
<evidence type="ECO:0000256" key="11">
    <source>
        <dbReference type="ARBA" id="ARBA00023242"/>
    </source>
</evidence>
<keyword evidence="7" id="KW-0067">ATP-binding</keyword>
<evidence type="ECO:0000256" key="3">
    <source>
        <dbReference type="ARBA" id="ARBA00006793"/>
    </source>
</evidence>
<evidence type="ECO:0000256" key="1">
    <source>
        <dbReference type="ARBA" id="ARBA00004123"/>
    </source>
</evidence>
<evidence type="ECO:0000256" key="9">
    <source>
        <dbReference type="ARBA" id="ARBA00023172"/>
    </source>
</evidence>
<evidence type="ECO:0000256" key="13">
    <source>
        <dbReference type="SAM" id="MobiDB-lite"/>
    </source>
</evidence>
<keyword evidence="6" id="KW-0227">DNA damage</keyword>
<dbReference type="SUPFAM" id="SSF52540">
    <property type="entry name" value="P-loop containing nucleoside triphosphate hydrolases"/>
    <property type="match status" value="1"/>
</dbReference>
<organism evidence="15 16">
    <name type="scientific">Porites evermanni</name>
    <dbReference type="NCBI Taxonomy" id="104178"/>
    <lineage>
        <taxon>Eukaryota</taxon>
        <taxon>Metazoa</taxon>
        <taxon>Cnidaria</taxon>
        <taxon>Anthozoa</taxon>
        <taxon>Hexacorallia</taxon>
        <taxon>Scleractinia</taxon>
        <taxon>Fungiina</taxon>
        <taxon>Poritidae</taxon>
        <taxon>Porites</taxon>
    </lineage>
</organism>
<dbReference type="Proteomes" id="UP001159427">
    <property type="component" value="Unassembled WGS sequence"/>
</dbReference>
<protein>
    <recommendedName>
        <fullName evidence="14">Rad50/SbcC-type AAA domain-containing protein</fullName>
    </recommendedName>
</protein>
<evidence type="ECO:0000256" key="10">
    <source>
        <dbReference type="ARBA" id="ARBA00023204"/>
    </source>
</evidence>
<evidence type="ECO:0000256" key="4">
    <source>
        <dbReference type="ARBA" id="ARBA00022454"/>
    </source>
</evidence>